<keyword evidence="4" id="KW-0732">Signal</keyword>
<feature type="chain" id="PRO_5037678368" evidence="4">
    <location>
        <begin position="21"/>
        <end position="225"/>
    </location>
</feature>
<reference evidence="7" key="1">
    <citation type="submission" date="2022-11" db="UniProtKB">
        <authorList>
            <consortium name="WormBaseParasite"/>
        </authorList>
    </citation>
    <scope>IDENTIFICATION</scope>
</reference>
<dbReference type="AlphaFoldDB" id="A0A914QHB1"/>
<dbReference type="Gene3D" id="2.20.25.240">
    <property type="match status" value="1"/>
</dbReference>
<protein>
    <submittedName>
        <fullName evidence="7">FLYWCH-type domain-containing protein</fullName>
    </submittedName>
</protein>
<sequence length="225" mass="24981">MSFFMMFFLLFMVLPDENLRVQVYQSTKKGNKRGFGQILEYESATFHLDRTHECLDGLRYYWQCSFSTTSCKARIVTKEGLQGHEIVKYTGSDSHCHVVSGSIAAVKRARHDLHSAATSSVEPSSVIVDMIRASVPAPLQALLPKKATLSRNVRRVRQTARDLPVEPQSAIEIEIPPQLLTIFSRDHLGGPDIESDFVVIDTGVASGDDRLSVSICVCKNDVSGH</sequence>
<evidence type="ECO:0000256" key="3">
    <source>
        <dbReference type="ARBA" id="ARBA00022833"/>
    </source>
</evidence>
<dbReference type="Pfam" id="PF04500">
    <property type="entry name" value="FLYWCH"/>
    <property type="match status" value="1"/>
</dbReference>
<evidence type="ECO:0000256" key="1">
    <source>
        <dbReference type="ARBA" id="ARBA00022723"/>
    </source>
</evidence>
<dbReference type="WBParaSite" id="PDA_v2.g31424.t1">
    <property type="protein sequence ID" value="PDA_v2.g31424.t1"/>
    <property type="gene ID" value="PDA_v2.g31424"/>
</dbReference>
<evidence type="ECO:0000256" key="4">
    <source>
        <dbReference type="SAM" id="SignalP"/>
    </source>
</evidence>
<evidence type="ECO:0000313" key="6">
    <source>
        <dbReference type="Proteomes" id="UP000887578"/>
    </source>
</evidence>
<keyword evidence="1" id="KW-0479">Metal-binding</keyword>
<keyword evidence="6" id="KW-1185">Reference proteome</keyword>
<evidence type="ECO:0000313" key="7">
    <source>
        <dbReference type="WBParaSite" id="PDA_v2.g31424.t1"/>
    </source>
</evidence>
<dbReference type="Proteomes" id="UP000887578">
    <property type="component" value="Unplaced"/>
</dbReference>
<keyword evidence="2" id="KW-0863">Zinc-finger</keyword>
<dbReference type="GO" id="GO:0008270">
    <property type="term" value="F:zinc ion binding"/>
    <property type="evidence" value="ECO:0007669"/>
    <property type="project" value="UniProtKB-KW"/>
</dbReference>
<organism evidence="6 7">
    <name type="scientific">Panagrolaimus davidi</name>
    <dbReference type="NCBI Taxonomy" id="227884"/>
    <lineage>
        <taxon>Eukaryota</taxon>
        <taxon>Metazoa</taxon>
        <taxon>Ecdysozoa</taxon>
        <taxon>Nematoda</taxon>
        <taxon>Chromadorea</taxon>
        <taxon>Rhabditida</taxon>
        <taxon>Tylenchina</taxon>
        <taxon>Panagrolaimomorpha</taxon>
        <taxon>Panagrolaimoidea</taxon>
        <taxon>Panagrolaimidae</taxon>
        <taxon>Panagrolaimus</taxon>
    </lineage>
</organism>
<evidence type="ECO:0000256" key="2">
    <source>
        <dbReference type="ARBA" id="ARBA00022771"/>
    </source>
</evidence>
<accession>A0A914QHB1</accession>
<keyword evidence="3" id="KW-0862">Zinc</keyword>
<feature type="signal peptide" evidence="4">
    <location>
        <begin position="1"/>
        <end position="20"/>
    </location>
</feature>
<name>A0A914QHB1_9BILA</name>
<dbReference type="InterPro" id="IPR007588">
    <property type="entry name" value="Znf_FLYWCH"/>
</dbReference>
<evidence type="ECO:0000259" key="5">
    <source>
        <dbReference type="Pfam" id="PF04500"/>
    </source>
</evidence>
<feature type="domain" description="FLYWCH-type" evidence="5">
    <location>
        <begin position="36"/>
        <end position="97"/>
    </location>
</feature>
<proteinExistence type="predicted"/>